<dbReference type="RefSeq" id="WP_030282173.1">
    <property type="nucleotide sequence ID" value="NZ_JBEZVI010000016.1"/>
</dbReference>
<protein>
    <submittedName>
        <fullName evidence="2">Ppx/GppA phosphatase family protein</fullName>
    </submittedName>
</protein>
<keyword evidence="3" id="KW-1185">Reference proteome</keyword>
<feature type="domain" description="Ppx/GppA phosphatase N-terminal" evidence="1">
    <location>
        <begin position="28"/>
        <end position="310"/>
    </location>
</feature>
<dbReference type="PANTHER" id="PTHR30005">
    <property type="entry name" value="EXOPOLYPHOSPHATASE"/>
    <property type="match status" value="1"/>
</dbReference>
<dbReference type="PANTHER" id="PTHR30005:SF13">
    <property type="entry name" value="EXOPOLYPHOSPHATASE 2"/>
    <property type="match status" value="1"/>
</dbReference>
<evidence type="ECO:0000313" key="2">
    <source>
        <dbReference type="EMBL" id="MEU3712378.1"/>
    </source>
</evidence>
<dbReference type="CDD" id="cd24119">
    <property type="entry name" value="ASKHA_NBD_MtPPX2-like"/>
    <property type="match status" value="1"/>
</dbReference>
<dbReference type="InterPro" id="IPR050273">
    <property type="entry name" value="GppA/Ppx_hydrolase"/>
</dbReference>
<dbReference type="Gene3D" id="3.30.420.150">
    <property type="entry name" value="Exopolyphosphatase. Domain 2"/>
    <property type="match status" value="1"/>
</dbReference>
<accession>A0ABV2Z313</accession>
<reference evidence="2 3" key="1">
    <citation type="submission" date="2024-06" db="EMBL/GenBank/DDBJ databases">
        <title>The Natural Products Discovery Center: Release of the First 8490 Sequenced Strains for Exploring Actinobacteria Biosynthetic Diversity.</title>
        <authorList>
            <person name="Kalkreuter E."/>
            <person name="Kautsar S.A."/>
            <person name="Yang D."/>
            <person name="Bader C.D."/>
            <person name="Teijaro C.N."/>
            <person name="Fluegel L."/>
            <person name="Davis C.M."/>
            <person name="Simpson J.R."/>
            <person name="Lauterbach L."/>
            <person name="Steele A.D."/>
            <person name="Gui C."/>
            <person name="Meng S."/>
            <person name="Li G."/>
            <person name="Viehrig K."/>
            <person name="Ye F."/>
            <person name="Su P."/>
            <person name="Kiefer A.F."/>
            <person name="Nichols A."/>
            <person name="Cepeda A.J."/>
            <person name="Yan W."/>
            <person name="Fan B."/>
            <person name="Jiang Y."/>
            <person name="Adhikari A."/>
            <person name="Zheng C.-J."/>
            <person name="Schuster L."/>
            <person name="Cowan T.M."/>
            <person name="Smanski M.J."/>
            <person name="Chevrette M.G."/>
            <person name="De Carvalho L.P.S."/>
            <person name="Shen B."/>
        </authorList>
    </citation>
    <scope>NUCLEOTIDE SEQUENCE [LARGE SCALE GENOMIC DNA]</scope>
    <source>
        <strain evidence="2 3">NPDC033039</strain>
    </source>
</reference>
<evidence type="ECO:0000259" key="1">
    <source>
        <dbReference type="Pfam" id="PF02541"/>
    </source>
</evidence>
<name>A0ABV2Z313_9ACTN</name>
<comment type="caution">
    <text evidence="2">The sequence shown here is derived from an EMBL/GenBank/DDBJ whole genome shotgun (WGS) entry which is preliminary data.</text>
</comment>
<dbReference type="Pfam" id="PF02541">
    <property type="entry name" value="Ppx-GppA"/>
    <property type="match status" value="1"/>
</dbReference>
<organism evidence="2 3">
    <name type="scientific">Streptomyces catenulae</name>
    <dbReference type="NCBI Taxonomy" id="66875"/>
    <lineage>
        <taxon>Bacteria</taxon>
        <taxon>Bacillati</taxon>
        <taxon>Actinomycetota</taxon>
        <taxon>Actinomycetes</taxon>
        <taxon>Kitasatosporales</taxon>
        <taxon>Streptomycetaceae</taxon>
        <taxon>Streptomyces</taxon>
    </lineage>
</organism>
<dbReference type="EMBL" id="JBEZVI010000016">
    <property type="protein sequence ID" value="MEU3712378.1"/>
    <property type="molecule type" value="Genomic_DNA"/>
</dbReference>
<dbReference type="InterPro" id="IPR003695">
    <property type="entry name" value="Ppx_GppA_N"/>
</dbReference>
<dbReference type="Proteomes" id="UP001550853">
    <property type="component" value="Unassembled WGS sequence"/>
</dbReference>
<proteinExistence type="predicted"/>
<dbReference type="InterPro" id="IPR043129">
    <property type="entry name" value="ATPase_NBD"/>
</dbReference>
<sequence>MTRVAAVDCGTNSIRLLVADVDPATGELIELDRRMQIVRLGQGVDRTGRLAPEALERTFAACREYAAVIEELGAEHTRFVATSASRDAENRDDFVRGVVAILGVEPEVITGDQEAEFSFTGATRELTGRPDLARPYLVVDIGGGSTEFVLGDTTVRAARSVDMGCVRMTERHLVHDGGISDPPAPDRIAAIKADVAAALDEAEAAVPLREAATLVGLAGSVTTVAAIALGLDHYDSEAVHHARISRARVAEITDRLVTSTHSERAAVPVIHPGRVDVIAAGALVLLEIMDRTGAEEVVVSEHDILDGIAFKAAEDAGKSAP</sequence>
<dbReference type="SUPFAM" id="SSF53067">
    <property type="entry name" value="Actin-like ATPase domain"/>
    <property type="match status" value="2"/>
</dbReference>
<dbReference type="Gene3D" id="3.30.420.40">
    <property type="match status" value="1"/>
</dbReference>
<evidence type="ECO:0000313" key="3">
    <source>
        <dbReference type="Proteomes" id="UP001550853"/>
    </source>
</evidence>
<gene>
    <name evidence="2" type="ORF">AB0E61_20085</name>
</gene>